<accession>A0A0D8JS62</accession>
<gene>
    <name evidence="1" type="ORF">CIMG_12751</name>
</gene>
<dbReference type="InParanoid" id="A0A0D8JS62"/>
<organism evidence="1 2">
    <name type="scientific">Coccidioides immitis (strain RS)</name>
    <name type="common">Valley fever fungus</name>
    <dbReference type="NCBI Taxonomy" id="246410"/>
    <lineage>
        <taxon>Eukaryota</taxon>
        <taxon>Fungi</taxon>
        <taxon>Dikarya</taxon>
        <taxon>Ascomycota</taxon>
        <taxon>Pezizomycotina</taxon>
        <taxon>Eurotiomycetes</taxon>
        <taxon>Eurotiomycetidae</taxon>
        <taxon>Onygenales</taxon>
        <taxon>Onygenaceae</taxon>
        <taxon>Coccidioides</taxon>
    </lineage>
</organism>
<keyword evidence="2" id="KW-1185">Reference proteome</keyword>
<protein>
    <submittedName>
        <fullName evidence="1">Uncharacterized protein</fullName>
    </submittedName>
</protein>
<reference evidence="2" key="1">
    <citation type="journal article" date="2009" name="Genome Res.">
        <title>Comparative genomic analyses of the human fungal pathogens Coccidioides and their relatives.</title>
        <authorList>
            <person name="Sharpton T.J."/>
            <person name="Stajich J.E."/>
            <person name="Rounsley S.D."/>
            <person name="Gardner M.J."/>
            <person name="Wortman J.R."/>
            <person name="Jordar V.S."/>
            <person name="Maiti R."/>
            <person name="Kodira C.D."/>
            <person name="Neafsey D.E."/>
            <person name="Zeng Q."/>
            <person name="Hung C.-Y."/>
            <person name="McMahan C."/>
            <person name="Muszewska A."/>
            <person name="Grynberg M."/>
            <person name="Mandel M.A."/>
            <person name="Kellner E.M."/>
            <person name="Barker B.M."/>
            <person name="Galgiani J.N."/>
            <person name="Orbach M.J."/>
            <person name="Kirkland T.N."/>
            <person name="Cole G.T."/>
            <person name="Henn M.R."/>
            <person name="Birren B.W."/>
            <person name="Taylor J.W."/>
        </authorList>
    </citation>
    <scope>NUCLEOTIDE SEQUENCE [LARGE SCALE GENOMIC DNA]</scope>
    <source>
        <strain evidence="2">RS</strain>
    </source>
</reference>
<proteinExistence type="predicted"/>
<dbReference type="EMBL" id="GG704911">
    <property type="protein sequence ID" value="KJF60107.1"/>
    <property type="molecule type" value="Genomic_DNA"/>
</dbReference>
<dbReference type="VEuPathDB" id="FungiDB:CIMG_12751"/>
<dbReference type="AlphaFoldDB" id="A0A0D8JS62"/>
<dbReference type="KEGG" id="cim:CIMG_12751"/>
<evidence type="ECO:0000313" key="1">
    <source>
        <dbReference type="EMBL" id="KJF60107.1"/>
    </source>
</evidence>
<evidence type="ECO:0000313" key="2">
    <source>
        <dbReference type="Proteomes" id="UP000001261"/>
    </source>
</evidence>
<sequence>MNARGDHSSAMQPISITSGYRRSSGSFVGTTLYCSAEHKMNGGQEGRFSTCRHAGNRKACGKGEKRGKAGNWWKLTFFHSSHSEARSSSASSSSFLCSILF</sequence>
<dbReference type="GeneID" id="24164378"/>
<name>A0A0D8JS62_COCIM</name>
<reference evidence="2" key="2">
    <citation type="journal article" date="2010" name="Genome Res.">
        <title>Population genomic sequencing of Coccidioides fungi reveals recent hybridization and transposon control.</title>
        <authorList>
            <person name="Neafsey D.E."/>
            <person name="Barker B.M."/>
            <person name="Sharpton T.J."/>
            <person name="Stajich J.E."/>
            <person name="Park D.J."/>
            <person name="Whiston E."/>
            <person name="Hung C.-Y."/>
            <person name="McMahan C."/>
            <person name="White J."/>
            <person name="Sykes S."/>
            <person name="Heiman D."/>
            <person name="Young S."/>
            <person name="Zeng Q."/>
            <person name="Abouelleil A."/>
            <person name="Aftuck L."/>
            <person name="Bessette D."/>
            <person name="Brown A."/>
            <person name="FitzGerald M."/>
            <person name="Lui A."/>
            <person name="Macdonald J.P."/>
            <person name="Priest M."/>
            <person name="Orbach M.J."/>
            <person name="Galgiani J.N."/>
            <person name="Kirkland T.N."/>
            <person name="Cole G.T."/>
            <person name="Birren B.W."/>
            <person name="Henn M.R."/>
            <person name="Taylor J.W."/>
            <person name="Rounsley S.D."/>
        </authorList>
    </citation>
    <scope>GENOME REANNOTATION</scope>
    <source>
        <strain evidence="2">RS</strain>
    </source>
</reference>
<dbReference type="Proteomes" id="UP000001261">
    <property type="component" value="Unassembled WGS sequence"/>
</dbReference>
<dbReference type="RefSeq" id="XP_004445748.1">
    <property type="nucleotide sequence ID" value="XM_004445691.1"/>
</dbReference>